<dbReference type="GO" id="GO:0043448">
    <property type="term" value="P:alkane catabolic process"/>
    <property type="evidence" value="ECO:0007669"/>
    <property type="project" value="TreeGrafter"/>
</dbReference>
<name>A0A6F8ZH73_9FIRM</name>
<dbReference type="Proteomes" id="UP000503399">
    <property type="component" value="Chromosome"/>
</dbReference>
<dbReference type="PANTHER" id="PTHR39335:SF1">
    <property type="entry name" value="BLL4220 PROTEIN"/>
    <property type="match status" value="1"/>
</dbReference>
<dbReference type="EMBL" id="LR778114">
    <property type="protein sequence ID" value="CAB1128946.1"/>
    <property type="molecule type" value="Genomic_DNA"/>
</dbReference>
<organism evidence="2 3">
    <name type="scientific">Candidatus Hydrogenisulfobacillus filiaventi</name>
    <dbReference type="NCBI Taxonomy" id="2707344"/>
    <lineage>
        <taxon>Bacteria</taxon>
        <taxon>Bacillati</taxon>
        <taxon>Bacillota</taxon>
        <taxon>Clostridia</taxon>
        <taxon>Eubacteriales</taxon>
        <taxon>Clostridiales Family XVII. Incertae Sedis</taxon>
        <taxon>Candidatus Hydrogenisulfobacillus</taxon>
    </lineage>
</organism>
<dbReference type="AlphaFoldDB" id="A0A6F8ZH73"/>
<reference evidence="2 3" key="1">
    <citation type="submission" date="2020-02" db="EMBL/GenBank/DDBJ databases">
        <authorList>
            <person name="Hogendoorn C."/>
        </authorList>
    </citation>
    <scope>NUCLEOTIDE SEQUENCE [LARGE SCALE GENOMIC DNA]</scope>
    <source>
        <strain evidence="2">R501</strain>
    </source>
</reference>
<keyword evidence="3" id="KW-1185">Reference proteome</keyword>
<proteinExistence type="predicted"/>
<accession>A0A6F8ZH73</accession>
<evidence type="ECO:0008006" key="4">
    <source>
        <dbReference type="Google" id="ProtNLM"/>
    </source>
</evidence>
<sequence>MKGSGWRQAAAAAAAGVLLSGCGVAARPAAAPSRAKAVVIKVGRALVAGREETVLTNDAGHTLYYFTLDQPQRSACTGSCQQIWPALRAVSPTEPVQIPSGVPGRFKIVADGNGEQVTYNGHPLYTYSLDLAPGQAHGEGLFHEWFVAVPGLKAAVPAGPPAGGAGGGSGY</sequence>
<dbReference type="InterPro" id="IPR005297">
    <property type="entry name" value="Lipoprotein_repeat"/>
</dbReference>
<protein>
    <recommendedName>
        <fullName evidence="4">Lipoprotein</fullName>
    </recommendedName>
</protein>
<evidence type="ECO:0000256" key="1">
    <source>
        <dbReference type="SAM" id="SignalP"/>
    </source>
</evidence>
<feature type="chain" id="PRO_5039671113" description="Lipoprotein" evidence="1">
    <location>
        <begin position="26"/>
        <end position="171"/>
    </location>
</feature>
<dbReference type="KEGG" id="hfv:R50_1440"/>
<dbReference type="Pfam" id="PF03640">
    <property type="entry name" value="Lipoprotein_15"/>
    <property type="match status" value="2"/>
</dbReference>
<dbReference type="PANTHER" id="PTHR39335">
    <property type="entry name" value="BLL4220 PROTEIN"/>
    <property type="match status" value="1"/>
</dbReference>
<keyword evidence="1" id="KW-0732">Signal</keyword>
<evidence type="ECO:0000313" key="3">
    <source>
        <dbReference type="Proteomes" id="UP000503399"/>
    </source>
</evidence>
<gene>
    <name evidence="2" type="ORF">R50_1440</name>
</gene>
<feature type="signal peptide" evidence="1">
    <location>
        <begin position="1"/>
        <end position="25"/>
    </location>
</feature>
<evidence type="ECO:0000313" key="2">
    <source>
        <dbReference type="EMBL" id="CAB1128946.1"/>
    </source>
</evidence>
<dbReference type="PROSITE" id="PS51257">
    <property type="entry name" value="PROKAR_LIPOPROTEIN"/>
    <property type="match status" value="1"/>
</dbReference>